<sequence>MAAYILHEAQPEAALKSISEMGDRAHRRANPGSEPDSKSHHRSHDREGQPKRKKDSDAFNCGV</sequence>
<evidence type="ECO:0000256" key="1">
    <source>
        <dbReference type="SAM" id="MobiDB-lite"/>
    </source>
</evidence>
<feature type="region of interest" description="Disordered" evidence="1">
    <location>
        <begin position="1"/>
        <end position="63"/>
    </location>
</feature>
<proteinExistence type="predicted"/>
<dbReference type="VEuPathDB" id="FungiDB:PPTG_23869"/>
<evidence type="ECO:0000313" key="2">
    <source>
        <dbReference type="EMBL" id="ETN02685.1"/>
    </source>
</evidence>
<dbReference type="EMBL" id="KI669615">
    <property type="protein sequence ID" value="ETN02685.1"/>
    <property type="molecule type" value="Genomic_DNA"/>
</dbReference>
<dbReference type="Proteomes" id="UP000018817">
    <property type="component" value="Unassembled WGS sequence"/>
</dbReference>
<accession>W2PRP1</accession>
<dbReference type="AlphaFoldDB" id="W2PRP1"/>
<evidence type="ECO:0000313" key="3">
    <source>
        <dbReference type="Proteomes" id="UP000018817"/>
    </source>
</evidence>
<dbReference type="GeneID" id="20192468"/>
<gene>
    <name evidence="2" type="ORF">PPTG_23869</name>
</gene>
<name>W2PRP1_PHYN3</name>
<organism evidence="2 3">
    <name type="scientific">Phytophthora nicotianae (strain INRA-310)</name>
    <name type="common">Phytophthora parasitica</name>
    <dbReference type="NCBI Taxonomy" id="761204"/>
    <lineage>
        <taxon>Eukaryota</taxon>
        <taxon>Sar</taxon>
        <taxon>Stramenopiles</taxon>
        <taxon>Oomycota</taxon>
        <taxon>Peronosporomycetes</taxon>
        <taxon>Peronosporales</taxon>
        <taxon>Peronosporaceae</taxon>
        <taxon>Phytophthora</taxon>
    </lineage>
</organism>
<feature type="compositionally biased region" description="Basic and acidic residues" evidence="1">
    <location>
        <begin position="44"/>
        <end position="57"/>
    </location>
</feature>
<reference evidence="2 3" key="2">
    <citation type="submission" date="2013-11" db="EMBL/GenBank/DDBJ databases">
        <title>The Genome Sequence of Phytophthora parasitica INRA-310.</title>
        <authorList>
            <consortium name="The Broad Institute Genomics Platform"/>
            <person name="Russ C."/>
            <person name="Tyler B."/>
            <person name="Panabieres F."/>
            <person name="Shan W."/>
            <person name="Tripathy S."/>
            <person name="Grunwald N."/>
            <person name="Machado M."/>
            <person name="Johnson C.S."/>
            <person name="Arredondo F."/>
            <person name="Hong C."/>
            <person name="Coffey M."/>
            <person name="Young S.K."/>
            <person name="Zeng Q."/>
            <person name="Gargeya S."/>
            <person name="Fitzgerald M."/>
            <person name="Abouelleil A."/>
            <person name="Alvarado L."/>
            <person name="Chapman S.B."/>
            <person name="Gainer-Dewar J."/>
            <person name="Goldberg J."/>
            <person name="Griggs A."/>
            <person name="Gujja S."/>
            <person name="Hansen M."/>
            <person name="Howarth C."/>
            <person name="Imamovic A."/>
            <person name="Ireland A."/>
            <person name="Larimer J."/>
            <person name="McCowan C."/>
            <person name="Murphy C."/>
            <person name="Pearson M."/>
            <person name="Poon T.W."/>
            <person name="Priest M."/>
            <person name="Roberts A."/>
            <person name="Saif S."/>
            <person name="Shea T."/>
            <person name="Sykes S."/>
            <person name="Wortman J."/>
            <person name="Nusbaum C."/>
            <person name="Birren B."/>
        </authorList>
    </citation>
    <scope>NUCLEOTIDE SEQUENCE [LARGE SCALE GENOMIC DNA]</scope>
    <source>
        <strain evidence="2 3">INRA-310</strain>
    </source>
</reference>
<dbReference type="RefSeq" id="XP_008911900.1">
    <property type="nucleotide sequence ID" value="XM_008913652.1"/>
</dbReference>
<reference evidence="3" key="1">
    <citation type="submission" date="2011-12" db="EMBL/GenBank/DDBJ databases">
        <authorList>
            <consortium name="The Broad Institute Genome Sequencing Platform"/>
            <person name="Russ C."/>
            <person name="Tyler B."/>
            <person name="Panabieres F."/>
            <person name="Shan W."/>
            <person name="Tripathy S."/>
            <person name="Grunwald N."/>
            <person name="Machado M."/>
            <person name="Young S.K."/>
            <person name="Zeng Q."/>
            <person name="Gargeya S."/>
            <person name="Fitzgerald M."/>
            <person name="Haas B."/>
            <person name="Abouelleil A."/>
            <person name="Alvarado L."/>
            <person name="Arachchi H.M."/>
            <person name="Berlin A."/>
            <person name="Chapman S.B."/>
            <person name="Gearin G."/>
            <person name="Goldberg J."/>
            <person name="Griggs A."/>
            <person name="Gujja S."/>
            <person name="Hansen M."/>
            <person name="Heiman D."/>
            <person name="Howarth C."/>
            <person name="Larimer J."/>
            <person name="Lui A."/>
            <person name="MacDonald P.J.P."/>
            <person name="McCowen C."/>
            <person name="Montmayeur A."/>
            <person name="Murphy C."/>
            <person name="Neiman D."/>
            <person name="Pearson M."/>
            <person name="Priest M."/>
            <person name="Roberts A."/>
            <person name="Saif S."/>
            <person name="Shea T."/>
            <person name="Sisk P."/>
            <person name="Stolte C."/>
            <person name="Sykes S."/>
            <person name="Wortman J."/>
            <person name="Nusbaum C."/>
            <person name="Birren B."/>
        </authorList>
    </citation>
    <scope>NUCLEOTIDE SEQUENCE [LARGE SCALE GENOMIC DNA]</scope>
    <source>
        <strain evidence="3">INRA-310</strain>
    </source>
</reference>
<protein>
    <submittedName>
        <fullName evidence="2">Uncharacterized protein</fullName>
    </submittedName>
</protein>